<accession>A0A699IJM6</accession>
<keyword evidence="4" id="KW-0255">Endonuclease</keyword>
<evidence type="ECO:0000256" key="3">
    <source>
        <dbReference type="ARBA" id="ARBA00022722"/>
    </source>
</evidence>
<evidence type="ECO:0000259" key="8">
    <source>
        <dbReference type="Pfam" id="PF17921"/>
    </source>
</evidence>
<dbReference type="CDD" id="cd01647">
    <property type="entry name" value="RT_LTR"/>
    <property type="match status" value="1"/>
</dbReference>
<gene>
    <name evidence="9" type="ORF">Tci_527552</name>
</gene>
<dbReference type="AlphaFoldDB" id="A0A699IJM6"/>
<dbReference type="Gene3D" id="2.40.70.10">
    <property type="entry name" value="Acid Proteases"/>
    <property type="match status" value="1"/>
</dbReference>
<dbReference type="Pfam" id="PF17921">
    <property type="entry name" value="Integrase_H2C2"/>
    <property type="match status" value="1"/>
</dbReference>
<dbReference type="InterPro" id="IPR036397">
    <property type="entry name" value="RNaseH_sf"/>
</dbReference>
<dbReference type="InterPro" id="IPR012337">
    <property type="entry name" value="RNaseH-like_sf"/>
</dbReference>
<dbReference type="CDD" id="cd09274">
    <property type="entry name" value="RNase_HI_RT_Ty3"/>
    <property type="match status" value="1"/>
</dbReference>
<keyword evidence="3" id="KW-0540">Nuclease</keyword>
<evidence type="ECO:0000259" key="7">
    <source>
        <dbReference type="Pfam" id="PF17919"/>
    </source>
</evidence>
<dbReference type="Gene3D" id="1.10.340.70">
    <property type="match status" value="1"/>
</dbReference>
<dbReference type="SUPFAM" id="SSF56672">
    <property type="entry name" value="DNA/RNA polymerases"/>
    <property type="match status" value="1"/>
</dbReference>
<feature type="domain" description="Integrase zinc-binding" evidence="8">
    <location>
        <begin position="666"/>
        <end position="721"/>
    </location>
</feature>
<keyword evidence="2" id="KW-0548">Nucleotidyltransferase</keyword>
<evidence type="ECO:0000256" key="5">
    <source>
        <dbReference type="ARBA" id="ARBA00023268"/>
    </source>
</evidence>
<keyword evidence="1" id="KW-0808">Transferase</keyword>
<dbReference type="PANTHER" id="PTHR37984">
    <property type="entry name" value="PROTEIN CBG26694"/>
    <property type="match status" value="1"/>
</dbReference>
<dbReference type="InterPro" id="IPR021109">
    <property type="entry name" value="Peptidase_aspartic_dom_sf"/>
</dbReference>
<keyword evidence="4" id="KW-0378">Hydrolase</keyword>
<evidence type="ECO:0000256" key="4">
    <source>
        <dbReference type="ARBA" id="ARBA00022759"/>
    </source>
</evidence>
<keyword evidence="5" id="KW-0511">Multifunctional enzyme</keyword>
<dbReference type="Pfam" id="PF17919">
    <property type="entry name" value="RT_RNaseH_2"/>
    <property type="match status" value="1"/>
</dbReference>
<comment type="caution">
    <text evidence="9">The sequence shown here is derived from an EMBL/GenBank/DDBJ whole genome shotgun (WGS) entry which is preliminary data.</text>
</comment>
<dbReference type="Gene3D" id="3.30.70.270">
    <property type="match status" value="2"/>
</dbReference>
<proteinExistence type="predicted"/>
<dbReference type="GO" id="GO:0004519">
    <property type="term" value="F:endonuclease activity"/>
    <property type="evidence" value="ECO:0007669"/>
    <property type="project" value="UniProtKB-KW"/>
</dbReference>
<dbReference type="FunFam" id="3.10.20.370:FF:000001">
    <property type="entry name" value="Retrovirus-related Pol polyprotein from transposon 17.6-like protein"/>
    <property type="match status" value="1"/>
</dbReference>
<dbReference type="EMBL" id="BKCJ010293343">
    <property type="protein sequence ID" value="GEZ55579.1"/>
    <property type="molecule type" value="Genomic_DNA"/>
</dbReference>
<dbReference type="SUPFAM" id="SSF53098">
    <property type="entry name" value="Ribonuclease H-like"/>
    <property type="match status" value="1"/>
</dbReference>
<feature type="domain" description="Reverse transcriptase/retrotransposon-derived protein RNase H-like" evidence="7">
    <location>
        <begin position="472"/>
        <end position="567"/>
    </location>
</feature>
<dbReference type="FunFam" id="3.30.70.270:FF:000020">
    <property type="entry name" value="Transposon Tf2-6 polyprotein-like Protein"/>
    <property type="match status" value="1"/>
</dbReference>
<dbReference type="GO" id="GO:0003964">
    <property type="term" value="F:RNA-directed DNA polymerase activity"/>
    <property type="evidence" value="ECO:0007669"/>
    <property type="project" value="UniProtKB-KW"/>
</dbReference>
<evidence type="ECO:0000256" key="2">
    <source>
        <dbReference type="ARBA" id="ARBA00022695"/>
    </source>
</evidence>
<feature type="domain" description="Reverse transcriptase" evidence="6">
    <location>
        <begin position="336"/>
        <end position="407"/>
    </location>
</feature>
<reference evidence="9" key="1">
    <citation type="journal article" date="2019" name="Sci. Rep.">
        <title>Draft genome of Tanacetum cinerariifolium, the natural source of mosquito coil.</title>
        <authorList>
            <person name="Yamashiro T."/>
            <person name="Shiraishi A."/>
            <person name="Satake H."/>
            <person name="Nakayama K."/>
        </authorList>
    </citation>
    <scope>NUCLEOTIDE SEQUENCE</scope>
</reference>
<dbReference type="InterPro" id="IPR000477">
    <property type="entry name" value="RT_dom"/>
</dbReference>
<dbReference type="InterPro" id="IPR043502">
    <property type="entry name" value="DNA/RNA_pol_sf"/>
</dbReference>
<keyword evidence="9" id="KW-0695">RNA-directed DNA polymerase</keyword>
<dbReference type="Pfam" id="PF00078">
    <property type="entry name" value="RVT_1"/>
    <property type="match status" value="1"/>
</dbReference>
<dbReference type="InterPro" id="IPR043128">
    <property type="entry name" value="Rev_trsase/Diguanyl_cyclase"/>
</dbReference>
<evidence type="ECO:0000313" key="9">
    <source>
        <dbReference type="EMBL" id="GEZ55579.1"/>
    </source>
</evidence>
<name>A0A699IJM6_TANCI</name>
<sequence>MTTIEKAFNERPQGVLPSNTIPNLREDIKVITTRSGITLAGPSVSSPNSSSSSKEVDKFTFPTDFVVVDYDVNPRVPLILGRPILRTACALVDVHGEELTLRVGDKKLTFNKSIHPLSGSPTPSNLVVASISLSLTPFEDSDFLLEETDTFLYLDDLIPPKIDNGIYDLEGDILFLEKLLNDDPIKDLPPKELKDDETKMTKSSIEEPHELELKDLPPYLEYMFLEETSKLPEIITKVLKRRKRINLLRLVTKCRVCIDYQNLNGATRKDYLALPFMDQMLERLAGNEFYYFLNGFSRYFQIPIHPQTKKKPPSPALLGPLLTVGCLSVFAIPLRTFQRCMVVIFHDMIEKIMKVFMDDFSIFEDSFSSCLFHLDMMLKRWEDTNLVLNLEKCHFMVKEGIVLGHKISKNGIEVDRAKVDVIAKLPPPTMVKGIRSILGHAGFYRRFIQDFSKIARPMTHLLEKETPFVFLKECMASFEYLKKKLTEALILVAPDWDLPFEIMCDASDFAVGAVLGQRKNKYFHPIHYASKTLPDAQTHYTTTEKELLVVVHAFKKFRSYLDLSKTIVYMDHSALRLENPYKGDLVEMEMNDNFPHMSLNMIAFNDDNEPPWFADISNYLVGNVLIRGMSSQQKKKIFKDIRHYFWDDPYLFRICADQTIRRCVDGKEAMDILEACHHGPTGGHHGPNYTAKKVFDSGFFWPTIYRDPHDMVKHCDACQRQGKISRRDEMPQNLIQICEIFDVRASTLWGRFRLHVVTSIYSLLLIMFPNGLKPNPYPQMTPECLEKYGVRHKLSTSYHPQTSGQVEVSNRGLKRIFERTVGEHHAKWADKLDDALWALHTAFKTPISCTSYNLVYGKACHLPIELEHKAYWALKWNNFDLKIVGDHQKIKVFSSKLKSCWSVPFTITEVFPYGTVELCQPNGLNFKVNGFQIKHYHGGDIHALDVPYLRLSPMNN</sequence>
<dbReference type="InterPro" id="IPR041588">
    <property type="entry name" value="Integrase_H2C2"/>
</dbReference>
<dbReference type="InterPro" id="IPR050951">
    <property type="entry name" value="Retrovirus_Pol_polyprotein"/>
</dbReference>
<dbReference type="Gene3D" id="3.30.420.10">
    <property type="entry name" value="Ribonuclease H-like superfamily/Ribonuclease H"/>
    <property type="match status" value="1"/>
</dbReference>
<dbReference type="GO" id="GO:0003676">
    <property type="term" value="F:nucleic acid binding"/>
    <property type="evidence" value="ECO:0007669"/>
    <property type="project" value="InterPro"/>
</dbReference>
<evidence type="ECO:0000256" key="1">
    <source>
        <dbReference type="ARBA" id="ARBA00022679"/>
    </source>
</evidence>
<protein>
    <submittedName>
        <fullName evidence="9">Reverse transcriptase domain-containing protein</fullName>
    </submittedName>
</protein>
<dbReference type="InterPro" id="IPR041577">
    <property type="entry name" value="RT_RNaseH_2"/>
</dbReference>
<evidence type="ECO:0000259" key="6">
    <source>
        <dbReference type="Pfam" id="PF00078"/>
    </source>
</evidence>
<organism evidence="9">
    <name type="scientific">Tanacetum cinerariifolium</name>
    <name type="common">Dalmatian daisy</name>
    <name type="synonym">Chrysanthemum cinerariifolium</name>
    <dbReference type="NCBI Taxonomy" id="118510"/>
    <lineage>
        <taxon>Eukaryota</taxon>
        <taxon>Viridiplantae</taxon>
        <taxon>Streptophyta</taxon>
        <taxon>Embryophyta</taxon>
        <taxon>Tracheophyta</taxon>
        <taxon>Spermatophyta</taxon>
        <taxon>Magnoliopsida</taxon>
        <taxon>eudicotyledons</taxon>
        <taxon>Gunneridae</taxon>
        <taxon>Pentapetalae</taxon>
        <taxon>asterids</taxon>
        <taxon>campanulids</taxon>
        <taxon>Asterales</taxon>
        <taxon>Asteraceae</taxon>
        <taxon>Asteroideae</taxon>
        <taxon>Anthemideae</taxon>
        <taxon>Anthemidinae</taxon>
        <taxon>Tanacetum</taxon>
    </lineage>
</organism>
<dbReference type="PANTHER" id="PTHR37984:SF5">
    <property type="entry name" value="PROTEIN NYNRIN-LIKE"/>
    <property type="match status" value="1"/>
</dbReference>